<comment type="caution">
    <text evidence="7">The sequence shown here is derived from an EMBL/GenBank/DDBJ whole genome shotgun (WGS) entry which is preliminary data.</text>
</comment>
<dbReference type="GO" id="GO:0003677">
    <property type="term" value="F:DNA binding"/>
    <property type="evidence" value="ECO:0007669"/>
    <property type="project" value="InterPro"/>
</dbReference>
<dbReference type="Proteomes" id="UP000282087">
    <property type="component" value="Unassembled WGS sequence"/>
</dbReference>
<accession>A0A3M6VEX4</accession>
<evidence type="ECO:0000256" key="3">
    <source>
        <dbReference type="ARBA" id="ARBA00022833"/>
    </source>
</evidence>
<dbReference type="EMBL" id="QKXF01000170">
    <property type="protein sequence ID" value="RQM15108.1"/>
    <property type="molecule type" value="Genomic_DNA"/>
</dbReference>
<evidence type="ECO:0000259" key="6">
    <source>
        <dbReference type="PROSITE" id="PS50808"/>
    </source>
</evidence>
<sequence length="820" mass="91651">MLVRKHVGGKRQRAGRRPSPVWSFFTEIRTADNKVYAHCNFCPKRLAAVASRMRQHVLTKCSHAPTDINRLLDEAIATSATSESVVPTRIDSTTNGGSVAVTDLEIPRDSETIVDSVLSPFVVKRRKNSMENHHDTRQQGEVSDEEDNGSRLRQENTTMFKEQVEETVAQNEVDVVDDQRHDQVKDNEDDAVGRVYQKLVLACVLNDIPATFVEDEALMEAFALARPGLPRLSAEKAQTTVLQELADEVTKKMEQQVASCKVLTLVHRHVKRSHTGNDTGTSSKWCDRWVGVDEHRKVFPLKETYQEVEPLSSCMTDENSCRYCTSREAFDTVVSTYRLRLAPEAVFCLCCDCPQVYQQLRLQQKLALSTSIQDADTVSKLAAKSKTQMLLSTCLVRLSFVLRKELLNTFPAVIDLLNKAIFLGHSVSKITSLQPQLENLLKSSSWDAVPRLVKRMVYLESDIRRYQAKVSVPAEEVASFWNKLRVVDTLLTPFNWMLALSEAKEATSAQYIVLWLWLLAIVESTTSSLLPEQEKECFVSTAMSFIGHHIDSHELVCMFLDPRVAGAGLSISGKRRVKSMVVQVAERVFPSEGFGTGAARSQLLNQLSDYAEKTGSFADVVAWEMSAGRPPKLFWNDFVEDAPHLARVARAVIAVTPYAQTATESLNLPHPTKEFSWEQTFAVQQLKFQARKTSPQSTSGLEQYHSLLFPPSPLTQGSVSDGTLSAEVDKALRVNNNTPRWSVSDETEVEAIVTHQLSLILKVGSDHDIHVNQVLSTPSKPTAQNNVSLSWFGFQSINDLKTLEQTVNNFISCPPTVNII</sequence>
<dbReference type="SMART" id="SM00614">
    <property type="entry name" value="ZnF_BED"/>
    <property type="match status" value="1"/>
</dbReference>
<dbReference type="Proteomes" id="UP000286097">
    <property type="component" value="Unassembled WGS sequence"/>
</dbReference>
<proteinExistence type="predicted"/>
<evidence type="ECO:0000256" key="5">
    <source>
        <dbReference type="SAM" id="MobiDB-lite"/>
    </source>
</evidence>
<evidence type="ECO:0000256" key="4">
    <source>
        <dbReference type="PROSITE-ProRule" id="PRU00027"/>
    </source>
</evidence>
<feature type="compositionally biased region" description="Basic and acidic residues" evidence="5">
    <location>
        <begin position="128"/>
        <end position="138"/>
    </location>
</feature>
<gene>
    <name evidence="8" type="ORF">DD237_006731</name>
    <name evidence="7" type="ORF">DD238_006270</name>
</gene>
<evidence type="ECO:0000256" key="2">
    <source>
        <dbReference type="ARBA" id="ARBA00022771"/>
    </source>
</evidence>
<dbReference type="EMBL" id="QLLG01000240">
    <property type="protein sequence ID" value="RMX65578.1"/>
    <property type="molecule type" value="Genomic_DNA"/>
</dbReference>
<keyword evidence="3" id="KW-0862">Zinc</keyword>
<dbReference type="PROSITE" id="PS50808">
    <property type="entry name" value="ZF_BED"/>
    <property type="match status" value="1"/>
</dbReference>
<name>A0A3M6VEX4_9STRA</name>
<evidence type="ECO:0000256" key="1">
    <source>
        <dbReference type="ARBA" id="ARBA00022723"/>
    </source>
</evidence>
<dbReference type="InterPro" id="IPR003656">
    <property type="entry name" value="Znf_BED"/>
</dbReference>
<protein>
    <recommendedName>
        <fullName evidence="6">BED-type domain-containing protein</fullName>
    </recommendedName>
</protein>
<reference evidence="9 10" key="1">
    <citation type="submission" date="2018-06" db="EMBL/GenBank/DDBJ databases">
        <title>Comparative genomics of downy mildews reveals potential adaptations to biotrophy.</title>
        <authorList>
            <person name="Fletcher K."/>
            <person name="Klosterman S.J."/>
            <person name="Derevnina L."/>
            <person name="Martin F."/>
            <person name="Koike S."/>
            <person name="Reyes Chin-Wo S."/>
            <person name="Mou B."/>
            <person name="Michelmore R."/>
        </authorList>
    </citation>
    <scope>NUCLEOTIDE SEQUENCE [LARGE SCALE GENOMIC DNA]</scope>
    <source>
        <strain evidence="8 10">R13</strain>
        <strain evidence="7 9">R14</strain>
    </source>
</reference>
<evidence type="ECO:0000313" key="10">
    <source>
        <dbReference type="Proteomes" id="UP000286097"/>
    </source>
</evidence>
<keyword evidence="2 4" id="KW-0863">Zinc-finger</keyword>
<evidence type="ECO:0000313" key="7">
    <source>
        <dbReference type="EMBL" id="RMX65578.1"/>
    </source>
</evidence>
<dbReference type="GO" id="GO:0008270">
    <property type="term" value="F:zinc ion binding"/>
    <property type="evidence" value="ECO:0007669"/>
    <property type="project" value="UniProtKB-KW"/>
</dbReference>
<dbReference type="OrthoDB" id="125374at2759"/>
<dbReference type="AlphaFoldDB" id="A0A3M6VEX4"/>
<organism evidence="7 9">
    <name type="scientific">Peronospora effusa</name>
    <dbReference type="NCBI Taxonomy" id="542832"/>
    <lineage>
        <taxon>Eukaryota</taxon>
        <taxon>Sar</taxon>
        <taxon>Stramenopiles</taxon>
        <taxon>Oomycota</taxon>
        <taxon>Peronosporomycetes</taxon>
        <taxon>Peronosporales</taxon>
        <taxon>Peronosporaceae</taxon>
        <taxon>Peronospora</taxon>
    </lineage>
</organism>
<evidence type="ECO:0000313" key="8">
    <source>
        <dbReference type="EMBL" id="RQM15108.1"/>
    </source>
</evidence>
<keyword evidence="1" id="KW-0479">Metal-binding</keyword>
<keyword evidence="9" id="KW-1185">Reference proteome</keyword>
<evidence type="ECO:0000313" key="9">
    <source>
        <dbReference type="Proteomes" id="UP000282087"/>
    </source>
</evidence>
<feature type="region of interest" description="Disordered" evidence="5">
    <location>
        <begin position="128"/>
        <end position="151"/>
    </location>
</feature>
<feature type="domain" description="BED-type" evidence="6">
    <location>
        <begin position="16"/>
        <end position="68"/>
    </location>
</feature>
<dbReference type="VEuPathDB" id="FungiDB:DD237_006731"/>